<name>A0A4R1BNG2_9BACT</name>
<dbReference type="AlphaFoldDB" id="A0A4R1BNG2"/>
<dbReference type="RefSeq" id="WP_131446192.1">
    <property type="nucleotide sequence ID" value="NZ_SJZI01000002.1"/>
</dbReference>
<accession>A0A4R1BNG2</accession>
<organism evidence="1 2">
    <name type="scientific">Flaviaesturariibacter flavus</name>
    <dbReference type="NCBI Taxonomy" id="2502780"/>
    <lineage>
        <taxon>Bacteria</taxon>
        <taxon>Pseudomonadati</taxon>
        <taxon>Bacteroidota</taxon>
        <taxon>Chitinophagia</taxon>
        <taxon>Chitinophagales</taxon>
        <taxon>Chitinophagaceae</taxon>
        <taxon>Flaviaestuariibacter</taxon>
    </lineage>
</organism>
<evidence type="ECO:0000313" key="1">
    <source>
        <dbReference type="EMBL" id="TCJ19150.1"/>
    </source>
</evidence>
<dbReference type="PROSITE" id="PS51257">
    <property type="entry name" value="PROKAR_LIPOPROTEIN"/>
    <property type="match status" value="1"/>
</dbReference>
<protein>
    <submittedName>
        <fullName evidence="1">Uncharacterized protein</fullName>
    </submittedName>
</protein>
<comment type="caution">
    <text evidence="1">The sequence shown here is derived from an EMBL/GenBank/DDBJ whole genome shotgun (WGS) entry which is preliminary data.</text>
</comment>
<sequence length="190" mass="20458">MKRLYPGFALIVLFASCSKKEIAAPQTSPAVAAISQIAATARPVVTTWERPMEWSRTTAPDGSTRYSSERTVPALSPELAENGLVLTFVTGYNLETPALEKPMGLPFQFYSLSGRSDRPLLWEQGIRPGALSLSVTVPAADAGQFESGSSRIQVRHILLSPTAIAATGRTAEELRNLSFRDLAALLGIAR</sequence>
<keyword evidence="2" id="KW-1185">Reference proteome</keyword>
<dbReference type="Proteomes" id="UP000295334">
    <property type="component" value="Unassembled WGS sequence"/>
</dbReference>
<reference evidence="1 2" key="1">
    <citation type="submission" date="2019-03" db="EMBL/GenBank/DDBJ databases">
        <authorList>
            <person name="Kim M.K.M."/>
        </authorList>
    </citation>
    <scope>NUCLEOTIDE SEQUENCE [LARGE SCALE GENOMIC DNA]</scope>
    <source>
        <strain evidence="1 2">17J68-12</strain>
    </source>
</reference>
<dbReference type="EMBL" id="SJZI01000002">
    <property type="protein sequence ID" value="TCJ19150.1"/>
    <property type="molecule type" value="Genomic_DNA"/>
</dbReference>
<dbReference type="OrthoDB" id="1433240at2"/>
<evidence type="ECO:0000313" key="2">
    <source>
        <dbReference type="Proteomes" id="UP000295334"/>
    </source>
</evidence>
<proteinExistence type="predicted"/>
<gene>
    <name evidence="1" type="ORF">EPD60_01675</name>
</gene>